<dbReference type="Gene3D" id="2.40.37.10">
    <property type="entry name" value="Lyase, Ornithine Decarboxylase, Chain A, domain 1"/>
    <property type="match status" value="1"/>
</dbReference>
<evidence type="ECO:0000256" key="6">
    <source>
        <dbReference type="PIRSR" id="PIRSR600821-50"/>
    </source>
</evidence>
<dbReference type="InterPro" id="IPR036565">
    <property type="entry name" value="Mur-like_cat_sf"/>
</dbReference>
<dbReference type="UniPathway" id="UPA00042">
    <property type="reaction ID" value="UER00497"/>
</dbReference>
<dbReference type="AlphaFoldDB" id="A0A8J7U479"/>
<feature type="active site" description="Proton acceptor; specific for L-alanine" evidence="5">
    <location>
        <position position="724"/>
    </location>
</feature>
<evidence type="ECO:0000259" key="8">
    <source>
        <dbReference type="SMART" id="SM01005"/>
    </source>
</evidence>
<dbReference type="SUPFAM" id="SSF51419">
    <property type="entry name" value="PLP-binding barrel"/>
    <property type="match status" value="1"/>
</dbReference>
<comment type="similarity">
    <text evidence="5">Belongs to the alanine racemase family.</text>
</comment>
<dbReference type="SUPFAM" id="SSF63418">
    <property type="entry name" value="MurE/MurF N-terminal domain"/>
    <property type="match status" value="1"/>
</dbReference>
<dbReference type="InterPro" id="IPR035911">
    <property type="entry name" value="MurE/MurF_N"/>
</dbReference>
<protein>
    <recommendedName>
        <fullName evidence="5">Alanine racemase</fullName>
        <ecNumber evidence="5">5.1.1.1</ecNumber>
    </recommendedName>
</protein>
<dbReference type="Pfam" id="PF00842">
    <property type="entry name" value="Ala_racemase_C"/>
    <property type="match status" value="1"/>
</dbReference>
<dbReference type="GO" id="GO:0005829">
    <property type="term" value="C:cytosol"/>
    <property type="evidence" value="ECO:0007669"/>
    <property type="project" value="TreeGrafter"/>
</dbReference>
<dbReference type="GO" id="GO:0030632">
    <property type="term" value="P:D-alanine biosynthetic process"/>
    <property type="evidence" value="ECO:0007669"/>
    <property type="project" value="UniProtKB-UniRule"/>
</dbReference>
<evidence type="ECO:0000313" key="9">
    <source>
        <dbReference type="EMBL" id="MBO1319138.1"/>
    </source>
</evidence>
<keyword evidence="10" id="KW-1185">Reference proteome</keyword>
<dbReference type="InterPro" id="IPR011079">
    <property type="entry name" value="Ala_racemase_C"/>
</dbReference>
<evidence type="ECO:0000313" key="10">
    <source>
        <dbReference type="Proteomes" id="UP000664417"/>
    </source>
</evidence>
<dbReference type="GO" id="GO:0005524">
    <property type="term" value="F:ATP binding"/>
    <property type="evidence" value="ECO:0007669"/>
    <property type="project" value="InterPro"/>
</dbReference>
<dbReference type="Gene3D" id="3.40.1390.10">
    <property type="entry name" value="MurE/MurF, N-terminal domain"/>
    <property type="match status" value="1"/>
</dbReference>
<dbReference type="InterPro" id="IPR001608">
    <property type="entry name" value="Ala_racemase_N"/>
</dbReference>
<dbReference type="FunFam" id="3.20.20.10:FF:000002">
    <property type="entry name" value="Alanine racemase"/>
    <property type="match status" value="1"/>
</dbReference>
<dbReference type="Gene3D" id="3.90.190.20">
    <property type="entry name" value="Mur ligase, C-terminal domain"/>
    <property type="match status" value="1"/>
</dbReference>
<dbReference type="PRINTS" id="PR00992">
    <property type="entry name" value="ALARACEMASE"/>
</dbReference>
<dbReference type="EC" id="5.1.1.1" evidence="5"/>
<dbReference type="Pfam" id="PF02875">
    <property type="entry name" value="Mur_ligase_C"/>
    <property type="match status" value="1"/>
</dbReference>
<sequence>MRWTLEQIARQTGGTIDGTSHDQTGNLAVHAIETDTRLAFRTRALFVALDGPNYRGDRFLPAAAERGAVAALVGEEAVNTTDLPLIRVANPLRALQQLAADYHAAMPGPTLAITGSNGKTILKDFLAHSLMSRELVYASPGSYNSQVGVALSLLARRTPVALAIIEAGVSQQNEMQHLAAMIRPRHGVLTNIGLAHFEGFGSRAAIAREKIQLFRDLPPEGWLLIPDDPLLDEALLADIRCPIYRFGSDPRLPKLIATSPAGRGRSQLHLAFPDGQETFLQVAIDYSWREVFQTLLAGICTAWLFGISANSITRYGGAFNPPLNRLELWQSEQGCLLANDSYSADPVSTRSCLSLFDHYQGKNTWFIFAGMGELGERGAYEHRVIGELAARKQVKHLLLTGPHADATAEGYRHAFAEGVVHQFDDTAALTRYADHHAKEAEVVLIKGPREARLDTLTNLFKSKLTQTVYYISLTKIRDNALAYRGLMPADGKLLVMLKAFAYGTDAGQIARFLQTHVDFFGVAYVKEAVSLRRQGINNEILVQLVLPDDVDEVARLDLQPVVFSLDVARALNTAAERHNTRIKIHLKVDTGMGRFGVFPDQVGPLAAAIQELKHLQIEGLMTHFSSADDPEADAFSREQLAGFEQARAALNALGIDPPLCHAAASAAAARFPEARFSMIRIGLGVYGIYPSREVAETLVLKCPVTLLSQIGSLKTYPPGYPISYNQRFTTKRESRIAFMPLGYYDGLSRKLSNQGYVIVNGRRAPIVGSVCMDFTAVDVTGIEDVAVGDPVLVFGEWRGNSIRVEELAEMEGTIPYEVLVRWSHRIQRIYLMDEE</sequence>
<dbReference type="Pfam" id="PF01168">
    <property type="entry name" value="Ala_racemase_N"/>
    <property type="match status" value="1"/>
</dbReference>
<dbReference type="SMART" id="SM01005">
    <property type="entry name" value="Ala_racemase_C"/>
    <property type="match status" value="1"/>
</dbReference>
<gene>
    <name evidence="9" type="primary">alr</name>
    <name evidence="9" type="ORF">J3U88_11765</name>
</gene>
<dbReference type="RefSeq" id="WP_207858957.1">
    <property type="nucleotide sequence ID" value="NZ_JAFREP010000008.1"/>
</dbReference>
<evidence type="ECO:0000256" key="5">
    <source>
        <dbReference type="HAMAP-Rule" id="MF_01201"/>
    </source>
</evidence>
<dbReference type="GO" id="GO:0016881">
    <property type="term" value="F:acid-amino acid ligase activity"/>
    <property type="evidence" value="ECO:0007669"/>
    <property type="project" value="InterPro"/>
</dbReference>
<accession>A0A8J7U479</accession>
<dbReference type="Gene3D" id="3.40.1190.10">
    <property type="entry name" value="Mur-like, catalytic domain"/>
    <property type="match status" value="1"/>
</dbReference>
<evidence type="ECO:0000256" key="3">
    <source>
        <dbReference type="ARBA" id="ARBA00022898"/>
    </source>
</evidence>
<keyword evidence="3 5" id="KW-0663">Pyridoxal phosphate</keyword>
<dbReference type="HAMAP" id="MF_01201">
    <property type="entry name" value="Ala_racemase"/>
    <property type="match status" value="1"/>
</dbReference>
<dbReference type="InterPro" id="IPR036615">
    <property type="entry name" value="Mur_ligase_C_dom_sf"/>
</dbReference>
<comment type="caution">
    <text evidence="9">The sequence shown here is derived from an EMBL/GenBank/DDBJ whole genome shotgun (WGS) entry which is preliminary data.</text>
</comment>
<comment type="pathway">
    <text evidence="5">Amino-acid biosynthesis; D-alanine biosynthesis; D-alanine from L-alanine: step 1/1.</text>
</comment>
<feature type="binding site" evidence="5 7">
    <location>
        <position position="594"/>
    </location>
    <ligand>
        <name>substrate</name>
    </ligand>
</feature>
<dbReference type="CDD" id="cd00430">
    <property type="entry name" value="PLPDE_III_AR"/>
    <property type="match status" value="1"/>
</dbReference>
<dbReference type="PANTHER" id="PTHR30511:SF0">
    <property type="entry name" value="ALANINE RACEMASE, CATABOLIC-RELATED"/>
    <property type="match status" value="1"/>
</dbReference>
<dbReference type="InterPro" id="IPR009006">
    <property type="entry name" value="Ala_racemase/Decarboxylase_C"/>
</dbReference>
<proteinExistence type="inferred from homology"/>
<dbReference type="Proteomes" id="UP000664417">
    <property type="component" value="Unassembled WGS sequence"/>
</dbReference>
<evidence type="ECO:0000256" key="7">
    <source>
        <dbReference type="PIRSR" id="PIRSR600821-52"/>
    </source>
</evidence>
<dbReference type="InterPro" id="IPR029066">
    <property type="entry name" value="PLP-binding_barrel"/>
</dbReference>
<dbReference type="InterPro" id="IPR004101">
    <property type="entry name" value="Mur_ligase_C"/>
</dbReference>
<evidence type="ECO:0000256" key="4">
    <source>
        <dbReference type="ARBA" id="ARBA00023235"/>
    </source>
</evidence>
<name>A0A8J7U479_9BACT</name>
<feature type="active site" description="Proton acceptor; specific for D-alanine" evidence="5">
    <location>
        <position position="498"/>
    </location>
</feature>
<dbReference type="NCBIfam" id="TIGR00492">
    <property type="entry name" value="alr"/>
    <property type="match status" value="1"/>
</dbReference>
<reference evidence="9" key="1">
    <citation type="submission" date="2021-03" db="EMBL/GenBank/DDBJ databases">
        <authorList>
            <person name="Wang G."/>
        </authorList>
    </citation>
    <scope>NUCLEOTIDE SEQUENCE</scope>
    <source>
        <strain evidence="9">KCTC 12899</strain>
    </source>
</reference>
<dbReference type="InterPro" id="IPR000821">
    <property type="entry name" value="Ala_racemase"/>
</dbReference>
<feature type="modified residue" description="N6-(pyridoxal phosphate)lysine" evidence="5 6">
    <location>
        <position position="498"/>
    </location>
</feature>
<keyword evidence="4 5" id="KW-0413">Isomerase</keyword>
<dbReference type="GO" id="GO:0030170">
    <property type="term" value="F:pyridoxal phosphate binding"/>
    <property type="evidence" value="ECO:0007669"/>
    <property type="project" value="UniProtKB-UniRule"/>
</dbReference>
<dbReference type="SUPFAM" id="SSF50621">
    <property type="entry name" value="Alanine racemase C-terminal domain-like"/>
    <property type="match status" value="1"/>
</dbReference>
<comment type="cofactor">
    <cofactor evidence="2 5 6">
        <name>pyridoxal 5'-phosphate</name>
        <dbReference type="ChEBI" id="CHEBI:597326"/>
    </cofactor>
</comment>
<dbReference type="SUPFAM" id="SSF53244">
    <property type="entry name" value="MurD-like peptide ligases, peptide-binding domain"/>
    <property type="match status" value="1"/>
</dbReference>
<comment type="function">
    <text evidence="5">Catalyzes the interconversion of L-alanine and D-alanine. May also act on other amino acids.</text>
</comment>
<dbReference type="GO" id="GO:0008784">
    <property type="term" value="F:alanine racemase activity"/>
    <property type="evidence" value="ECO:0007669"/>
    <property type="project" value="UniProtKB-UniRule"/>
</dbReference>
<dbReference type="EMBL" id="JAFREP010000008">
    <property type="protein sequence ID" value="MBO1319138.1"/>
    <property type="molecule type" value="Genomic_DNA"/>
</dbReference>
<dbReference type="Gene3D" id="3.20.20.10">
    <property type="entry name" value="Alanine racemase"/>
    <property type="match status" value="1"/>
</dbReference>
<dbReference type="Pfam" id="PF08245">
    <property type="entry name" value="Mur_ligase_M"/>
    <property type="match status" value="1"/>
</dbReference>
<evidence type="ECO:0000256" key="1">
    <source>
        <dbReference type="ARBA" id="ARBA00000316"/>
    </source>
</evidence>
<feature type="domain" description="Alanine racemase C-terminal" evidence="8">
    <location>
        <begin position="703"/>
        <end position="831"/>
    </location>
</feature>
<evidence type="ECO:0000256" key="2">
    <source>
        <dbReference type="ARBA" id="ARBA00001933"/>
    </source>
</evidence>
<comment type="catalytic activity">
    <reaction evidence="1 5">
        <text>L-alanine = D-alanine</text>
        <dbReference type="Rhea" id="RHEA:20249"/>
        <dbReference type="ChEBI" id="CHEBI:57416"/>
        <dbReference type="ChEBI" id="CHEBI:57972"/>
        <dbReference type="EC" id="5.1.1.1"/>
    </reaction>
</comment>
<dbReference type="SUPFAM" id="SSF53623">
    <property type="entry name" value="MurD-like peptide ligases, catalytic domain"/>
    <property type="match status" value="1"/>
</dbReference>
<feature type="binding site" evidence="5 7">
    <location>
        <position position="772"/>
    </location>
    <ligand>
        <name>substrate</name>
    </ligand>
</feature>
<dbReference type="InterPro" id="IPR013221">
    <property type="entry name" value="Mur_ligase_cen"/>
</dbReference>
<dbReference type="PANTHER" id="PTHR30511">
    <property type="entry name" value="ALANINE RACEMASE"/>
    <property type="match status" value="1"/>
</dbReference>
<organism evidence="9 10">
    <name type="scientific">Acanthopleuribacter pedis</name>
    <dbReference type="NCBI Taxonomy" id="442870"/>
    <lineage>
        <taxon>Bacteria</taxon>
        <taxon>Pseudomonadati</taxon>
        <taxon>Acidobacteriota</taxon>
        <taxon>Holophagae</taxon>
        <taxon>Acanthopleuribacterales</taxon>
        <taxon>Acanthopleuribacteraceae</taxon>
        <taxon>Acanthopleuribacter</taxon>
    </lineage>
</organism>